<gene>
    <name evidence="1" type="primary">75</name>
    <name evidence="1" type="ORF">SEA_WYBORN_75</name>
</gene>
<reference evidence="1 2" key="1">
    <citation type="submission" date="2023-08" db="EMBL/GenBank/DDBJ databases">
        <authorList>
            <person name="Beyer A.R."/>
            <person name="Brown C."/>
            <person name="Garland D.S."/>
            <person name="Funderburk A."/>
            <person name="Uzochukwu B."/>
            <person name="Ko C."/>
            <person name="Russell D.A."/>
            <person name="Jacobs-Sera D."/>
            <person name="Hatfull G.F."/>
        </authorList>
    </citation>
    <scope>NUCLEOTIDE SEQUENCE [LARGE SCALE GENOMIC DNA]</scope>
</reference>
<dbReference type="EMBL" id="OR475274">
    <property type="protein sequence ID" value="WNM67318.1"/>
    <property type="molecule type" value="Genomic_DNA"/>
</dbReference>
<organism evidence="1 2">
    <name type="scientific">Arthrobacter phage Wyborn</name>
    <dbReference type="NCBI Taxonomy" id="3059067"/>
    <lineage>
        <taxon>Viruses</taxon>
        <taxon>Duplodnaviria</taxon>
        <taxon>Heunggongvirae</taxon>
        <taxon>Uroviricota</taxon>
        <taxon>Caudoviricetes</taxon>
        <taxon>Berryhillviridae</taxon>
        <taxon>Sicariusvirus</taxon>
        <taxon>Sicariusvirus wyborn</taxon>
    </lineage>
</organism>
<dbReference type="Proteomes" id="UP001303667">
    <property type="component" value="Segment"/>
</dbReference>
<evidence type="ECO:0000313" key="2">
    <source>
        <dbReference type="Proteomes" id="UP001303667"/>
    </source>
</evidence>
<evidence type="ECO:0000313" key="1">
    <source>
        <dbReference type="EMBL" id="WNM67318.1"/>
    </source>
</evidence>
<sequence length="213" mass="24561">MNKRNADRIEKAIAQLKRKNYMLSFEYREAGDSVVLKAIADEQEFCFIEITGSDFTITKIVEPMTAKIAERRAEIQAAIEAEREAALSRPATADEKRAFERLLEEHDWALHRYARAAGKMRDKIESGEELYSSIHDELMETQGAMHVARRLRYALLRDCSIVKTLAEVEDICDRETSFYMPSRSSSSASNTIEDHKHKAWLRMGRIARLRAEF</sequence>
<name>A0AA96GVJ7_9CAUD</name>
<protein>
    <submittedName>
        <fullName evidence="1">Uncharacterized protein</fullName>
    </submittedName>
</protein>
<accession>A0AA96GVJ7</accession>
<keyword evidence="2" id="KW-1185">Reference proteome</keyword>
<proteinExistence type="predicted"/>